<dbReference type="SUPFAM" id="SSF53098">
    <property type="entry name" value="Ribonuclease H-like"/>
    <property type="match status" value="1"/>
</dbReference>
<dbReference type="InterPro" id="IPR012337">
    <property type="entry name" value="RNaseH-like_sf"/>
</dbReference>
<dbReference type="PROSITE" id="PS50994">
    <property type="entry name" value="INTEGRASE"/>
    <property type="match status" value="1"/>
</dbReference>
<dbReference type="OrthoDB" id="6425627at2759"/>
<keyword evidence="3" id="KW-1185">Reference proteome</keyword>
<dbReference type="AlphaFoldDB" id="A0A8X7BT86"/>
<protein>
    <submittedName>
        <fullName evidence="2">Transposon Tf2-11 polyprotein</fullName>
    </submittedName>
</protein>
<name>A0A8X7BT86_9ARAC</name>
<accession>A0A8X7BT86</accession>
<dbReference type="Proteomes" id="UP000886998">
    <property type="component" value="Unassembled WGS sequence"/>
</dbReference>
<dbReference type="PANTHER" id="PTHR37984:SF15">
    <property type="entry name" value="INTEGRASE CATALYTIC DOMAIN-CONTAINING PROTEIN"/>
    <property type="match status" value="1"/>
</dbReference>
<dbReference type="Pfam" id="PF00665">
    <property type="entry name" value="rve"/>
    <property type="match status" value="1"/>
</dbReference>
<dbReference type="InterPro" id="IPR036397">
    <property type="entry name" value="RNaseH_sf"/>
</dbReference>
<comment type="caution">
    <text evidence="2">The sequence shown here is derived from an EMBL/GenBank/DDBJ whole genome shotgun (WGS) entry which is preliminary data.</text>
</comment>
<dbReference type="GO" id="GO:0015074">
    <property type="term" value="P:DNA integration"/>
    <property type="evidence" value="ECO:0007669"/>
    <property type="project" value="InterPro"/>
</dbReference>
<proteinExistence type="predicted"/>
<dbReference type="InterPro" id="IPR050951">
    <property type="entry name" value="Retrovirus_Pol_polyprotein"/>
</dbReference>
<sequence>MQKDISNFTRSCLDCQKSKVASHNYSPLKSFQLPSARFDHIHLDLVRPLPPSNNCEYLLTSIERFTRWSEAIPISDICAETAARAFITQWISRFGLPSIITTDLGRQFESILFSLLSKLLGVQNDLIPPSKQWNSRKIPSISEKKPQISCIHEMDQIHSIGFAWTPNRIKRRFIVHIS</sequence>
<reference evidence="2" key="1">
    <citation type="submission" date="2020-08" db="EMBL/GenBank/DDBJ databases">
        <title>Multicomponent nature underlies the extraordinary mechanical properties of spider dragline silk.</title>
        <authorList>
            <person name="Kono N."/>
            <person name="Nakamura H."/>
            <person name="Mori M."/>
            <person name="Yoshida Y."/>
            <person name="Ohtoshi R."/>
            <person name="Malay A.D."/>
            <person name="Moran D.A.P."/>
            <person name="Tomita M."/>
            <person name="Numata K."/>
            <person name="Arakawa K."/>
        </authorList>
    </citation>
    <scope>NUCLEOTIDE SEQUENCE</scope>
</reference>
<dbReference type="GO" id="GO:0003676">
    <property type="term" value="F:nucleic acid binding"/>
    <property type="evidence" value="ECO:0007669"/>
    <property type="project" value="InterPro"/>
</dbReference>
<dbReference type="PANTHER" id="PTHR37984">
    <property type="entry name" value="PROTEIN CBG26694"/>
    <property type="match status" value="1"/>
</dbReference>
<organism evidence="2 3">
    <name type="scientific">Trichonephila inaurata madagascariensis</name>
    <dbReference type="NCBI Taxonomy" id="2747483"/>
    <lineage>
        <taxon>Eukaryota</taxon>
        <taxon>Metazoa</taxon>
        <taxon>Ecdysozoa</taxon>
        <taxon>Arthropoda</taxon>
        <taxon>Chelicerata</taxon>
        <taxon>Arachnida</taxon>
        <taxon>Araneae</taxon>
        <taxon>Araneomorphae</taxon>
        <taxon>Entelegynae</taxon>
        <taxon>Araneoidea</taxon>
        <taxon>Nephilidae</taxon>
        <taxon>Trichonephila</taxon>
        <taxon>Trichonephila inaurata</taxon>
    </lineage>
</organism>
<dbReference type="EMBL" id="BMAV01002353">
    <property type="protein sequence ID" value="GFY41209.1"/>
    <property type="molecule type" value="Genomic_DNA"/>
</dbReference>
<evidence type="ECO:0000259" key="1">
    <source>
        <dbReference type="PROSITE" id="PS50994"/>
    </source>
</evidence>
<dbReference type="Gene3D" id="3.30.420.10">
    <property type="entry name" value="Ribonuclease H-like superfamily/Ribonuclease H"/>
    <property type="match status" value="1"/>
</dbReference>
<evidence type="ECO:0000313" key="2">
    <source>
        <dbReference type="EMBL" id="GFY41209.1"/>
    </source>
</evidence>
<gene>
    <name evidence="2" type="primary">Tf2-11_47</name>
    <name evidence="2" type="ORF">TNIN_271811</name>
</gene>
<feature type="domain" description="Integrase catalytic" evidence="1">
    <location>
        <begin position="30"/>
        <end position="141"/>
    </location>
</feature>
<dbReference type="InterPro" id="IPR001584">
    <property type="entry name" value="Integrase_cat-core"/>
</dbReference>
<evidence type="ECO:0000313" key="3">
    <source>
        <dbReference type="Proteomes" id="UP000886998"/>
    </source>
</evidence>